<evidence type="ECO:0000313" key="2">
    <source>
        <dbReference type="Proteomes" id="UP001157946"/>
    </source>
</evidence>
<dbReference type="EMBL" id="FXTU01000004">
    <property type="protein sequence ID" value="SMP22279.1"/>
    <property type="molecule type" value="Genomic_DNA"/>
</dbReference>
<name>A0AA46AFX3_9BACL</name>
<dbReference type="RefSeq" id="WP_284724333.1">
    <property type="nucleotide sequence ID" value="NZ_FXTU01000004.1"/>
</dbReference>
<protein>
    <submittedName>
        <fullName evidence="1">Uncharacterized protein</fullName>
    </submittedName>
</protein>
<keyword evidence="2" id="KW-1185">Reference proteome</keyword>
<dbReference type="Proteomes" id="UP001157946">
    <property type="component" value="Unassembled WGS sequence"/>
</dbReference>
<dbReference type="AlphaFoldDB" id="A0AA46AFX3"/>
<proteinExistence type="predicted"/>
<sequence length="412" mass="48665">MNSFWGNLHISKWNQLTINERINVLQQLEQHYAKLQGREPCTIRMTDDPELMGFYEPNSYTIYVNKKLLQSDNCYEIVDTVLHEGRHAYQGVVIDKGVERESEEIVRIWEENFIGGYLNNDPDYWLQPIEFDAIQYAHNETDKIYARLAERYGENIGYEAYKLQGDRQLSKIKQDAKYDYGENYLQIIKDKVSKKNQLYMAVGQAYGFKDANTLDVQIEEFIHENYGKDTSFTRFDSLINQILAERDITREEFLAEEAERYKQKGRGRGLWYPVEQVDLADKKQRLAEGRNSSRNELSNKAETLTDKLAHTHARLVRMMKTMHQAEQGEIRNNLREQVKQFNRSTQAMFQKEYPDLKLKPFKLEASKVAIDIMKYNERTGQKLEPEQFRCIGLKQAEVNQVIDTQREYDQER</sequence>
<organism evidence="1 2">
    <name type="scientific">Laceyella tengchongensis</name>
    <dbReference type="NCBI Taxonomy" id="574699"/>
    <lineage>
        <taxon>Bacteria</taxon>
        <taxon>Bacillati</taxon>
        <taxon>Bacillota</taxon>
        <taxon>Bacilli</taxon>
        <taxon>Bacillales</taxon>
        <taxon>Thermoactinomycetaceae</taxon>
        <taxon>Laceyella</taxon>
    </lineage>
</organism>
<evidence type="ECO:0000313" key="1">
    <source>
        <dbReference type="EMBL" id="SMP22279.1"/>
    </source>
</evidence>
<accession>A0AA46AFX3</accession>
<comment type="caution">
    <text evidence="1">The sequence shown here is derived from an EMBL/GenBank/DDBJ whole genome shotgun (WGS) entry which is preliminary data.</text>
</comment>
<reference evidence="1" key="1">
    <citation type="submission" date="2017-05" db="EMBL/GenBank/DDBJ databases">
        <authorList>
            <person name="Varghese N."/>
            <person name="Submissions S."/>
        </authorList>
    </citation>
    <scope>NUCLEOTIDE SEQUENCE</scope>
    <source>
        <strain evidence="1">DSM 45262</strain>
    </source>
</reference>
<gene>
    <name evidence="1" type="ORF">SAMN06265361_10429</name>
</gene>